<comment type="caution">
    <text evidence="1">The sequence shown here is derived from an EMBL/GenBank/DDBJ whole genome shotgun (WGS) entry which is preliminary data.</text>
</comment>
<sequence>MGNGHQYVMLICCEPGSLGLEAMAAGRLHVYPQTSAWLTTMAFCWVALRKTVTGLTDHTWYLILVGGLGMLQHVCLASIPAHHSEHNINLQPHKDRSLIVGYRFKSNVKETLKEHWNSWTMEQAINEYRKPIDEPHVRGVMGALMELEKLKDKAGAHMLPIFFPAGARFETEQLKFRRERYFWAHAAKPDSPMGD</sequence>
<dbReference type="AlphaFoldDB" id="A0A2P7ZAP5"/>
<dbReference type="OrthoDB" id="1937642at2759"/>
<name>A0A2P7ZAP5_9PEZI</name>
<evidence type="ECO:0000313" key="2">
    <source>
        <dbReference type="Proteomes" id="UP000243723"/>
    </source>
</evidence>
<evidence type="ECO:0000313" key="1">
    <source>
        <dbReference type="EMBL" id="PSK45288.1"/>
    </source>
</evidence>
<protein>
    <submittedName>
        <fullName evidence="1">Uncharacterized protein</fullName>
    </submittedName>
</protein>
<proteinExistence type="predicted"/>
<dbReference type="EMBL" id="NHZQ01000251">
    <property type="protein sequence ID" value="PSK45288.1"/>
    <property type="molecule type" value="Genomic_DNA"/>
</dbReference>
<organism evidence="1 2">
    <name type="scientific">Elsinoe australis</name>
    <dbReference type="NCBI Taxonomy" id="40998"/>
    <lineage>
        <taxon>Eukaryota</taxon>
        <taxon>Fungi</taxon>
        <taxon>Dikarya</taxon>
        <taxon>Ascomycota</taxon>
        <taxon>Pezizomycotina</taxon>
        <taxon>Dothideomycetes</taxon>
        <taxon>Dothideomycetidae</taxon>
        <taxon>Myriangiales</taxon>
        <taxon>Elsinoaceae</taxon>
        <taxon>Elsinoe</taxon>
    </lineage>
</organism>
<accession>A0A2P7ZAP5</accession>
<reference evidence="1 2" key="1">
    <citation type="submission" date="2017-05" db="EMBL/GenBank/DDBJ databases">
        <title>Draft genome sequence of Elsinoe australis.</title>
        <authorList>
            <person name="Cheng Q."/>
        </authorList>
    </citation>
    <scope>NUCLEOTIDE SEQUENCE [LARGE SCALE GENOMIC DNA]</scope>
    <source>
        <strain evidence="1 2">NL1</strain>
    </source>
</reference>
<dbReference type="STRING" id="40998.A0A2P7ZAP5"/>
<dbReference type="Proteomes" id="UP000243723">
    <property type="component" value="Unassembled WGS sequence"/>
</dbReference>
<keyword evidence="2" id="KW-1185">Reference proteome</keyword>
<gene>
    <name evidence="1" type="ORF">B9Z65_2428</name>
</gene>